<evidence type="ECO:0000313" key="1">
    <source>
        <dbReference type="EMBL" id="QED28409.1"/>
    </source>
</evidence>
<dbReference type="Gene3D" id="3.40.30.10">
    <property type="entry name" value="Glutaredoxin"/>
    <property type="match status" value="1"/>
</dbReference>
<dbReference type="OrthoDB" id="9800597at2"/>
<dbReference type="Proteomes" id="UP000321595">
    <property type="component" value="Chromosome"/>
</dbReference>
<dbReference type="EMBL" id="CP042467">
    <property type="protein sequence ID" value="QED28409.1"/>
    <property type="molecule type" value="Genomic_DNA"/>
</dbReference>
<accession>A0A5B8XYA5</accession>
<sequence>MEECMARDLRKIQNVVLVCQGKDCKKNGAKDVLCGVKSALKDLGAHRETMIVKTKCTGQCKKAPVMGIQPHGVWLTEGTEKSAAATIHATIGERLKIVS</sequence>
<organism evidence="1 2">
    <name type="scientific">Microvenator marinus</name>
    <dbReference type="NCBI Taxonomy" id="2600177"/>
    <lineage>
        <taxon>Bacteria</taxon>
        <taxon>Deltaproteobacteria</taxon>
        <taxon>Bradymonadales</taxon>
        <taxon>Microvenatoraceae</taxon>
        <taxon>Microvenator</taxon>
    </lineage>
</organism>
<dbReference type="Pfam" id="PF01257">
    <property type="entry name" value="2Fe-2S_thioredx"/>
    <property type="match status" value="1"/>
</dbReference>
<reference evidence="1 2" key="1">
    <citation type="submission" date="2019-08" db="EMBL/GenBank/DDBJ databases">
        <authorList>
            <person name="Liang Q."/>
        </authorList>
    </citation>
    <scope>NUCLEOTIDE SEQUENCE [LARGE SCALE GENOMIC DNA]</scope>
    <source>
        <strain evidence="1 2">V1718</strain>
    </source>
</reference>
<dbReference type="AlphaFoldDB" id="A0A5B8XYA5"/>
<proteinExistence type="predicted"/>
<dbReference type="InterPro" id="IPR036249">
    <property type="entry name" value="Thioredoxin-like_sf"/>
</dbReference>
<protein>
    <submittedName>
        <fullName evidence="1">(2Fe-2S) ferredoxin domain-containing protein</fullName>
    </submittedName>
</protein>
<name>A0A5B8XYA5_9DELT</name>
<dbReference type="CDD" id="cd02980">
    <property type="entry name" value="TRX_Fd_family"/>
    <property type="match status" value="1"/>
</dbReference>
<evidence type="ECO:0000313" key="2">
    <source>
        <dbReference type="Proteomes" id="UP000321595"/>
    </source>
</evidence>
<gene>
    <name evidence="1" type="ORF">FRD01_14435</name>
</gene>
<dbReference type="KEGG" id="bbae:FRD01_14435"/>
<keyword evidence="2" id="KW-1185">Reference proteome</keyword>
<dbReference type="SUPFAM" id="SSF52833">
    <property type="entry name" value="Thioredoxin-like"/>
    <property type="match status" value="1"/>
</dbReference>